<dbReference type="Proteomes" id="UP000675284">
    <property type="component" value="Unassembled WGS sequence"/>
</dbReference>
<name>A0A941ID61_9BACI</name>
<protein>
    <recommendedName>
        <fullName evidence="3">START domain-containing protein</fullName>
    </recommendedName>
</protein>
<dbReference type="EMBL" id="JAGSOT010000086">
    <property type="protein sequence ID" value="MBR7798077.1"/>
    <property type="molecule type" value="Genomic_DNA"/>
</dbReference>
<dbReference type="SUPFAM" id="SSF55961">
    <property type="entry name" value="Bet v1-like"/>
    <property type="match status" value="1"/>
</dbReference>
<dbReference type="AlphaFoldDB" id="A0A941ID61"/>
<sequence>MKEIHCYRFESEIDSTIDLVSECLNKDEHVLKWNTQIIENMYDGSEDDLEEGATFITKQKLGKKVYEFHAKCTRHDPPNYAAVETKTKEGISKTEYILKETPEGTNFIVNVSLIPSNWIYKLATHMFKWSFKHVYDEQFDNFIEYVYQIEYERGIFDKEFIKDNLEIGMNKSEVIDLIGEADVAGVDPKNALPYWRYDIGATDDYENELDKQLGDGIVHAIDEEGIRNGIVKMQLLIGWRDGEISNISNTYIEDGKLITYCLRSNDGAIVE</sequence>
<gene>
    <name evidence="1" type="ORF">KCX74_18820</name>
</gene>
<dbReference type="RefSeq" id="WP_026680543.1">
    <property type="nucleotide sequence ID" value="NZ_BAAACY010000009.1"/>
</dbReference>
<evidence type="ECO:0000313" key="1">
    <source>
        <dbReference type="EMBL" id="MBR7798077.1"/>
    </source>
</evidence>
<reference evidence="1" key="1">
    <citation type="submission" date="2021-04" db="EMBL/GenBank/DDBJ databases">
        <title>Isolation and polyphasic classification of algal microorganism.</title>
        <authorList>
            <person name="Wang S."/>
        </authorList>
    </citation>
    <scope>NUCLEOTIDE SEQUENCE</scope>
    <source>
        <strain evidence="1">720a</strain>
    </source>
</reference>
<comment type="caution">
    <text evidence="1">The sequence shown here is derived from an EMBL/GenBank/DDBJ whole genome shotgun (WGS) entry which is preliminary data.</text>
</comment>
<evidence type="ECO:0008006" key="3">
    <source>
        <dbReference type="Google" id="ProtNLM"/>
    </source>
</evidence>
<organism evidence="1 2">
    <name type="scientific">Virgibacillus salarius</name>
    <dbReference type="NCBI Taxonomy" id="447199"/>
    <lineage>
        <taxon>Bacteria</taxon>
        <taxon>Bacillati</taxon>
        <taxon>Bacillota</taxon>
        <taxon>Bacilli</taxon>
        <taxon>Bacillales</taxon>
        <taxon>Bacillaceae</taxon>
        <taxon>Virgibacillus</taxon>
    </lineage>
</organism>
<evidence type="ECO:0000313" key="2">
    <source>
        <dbReference type="Proteomes" id="UP000675284"/>
    </source>
</evidence>
<dbReference type="Gene3D" id="3.30.530.20">
    <property type="match status" value="1"/>
</dbReference>
<dbReference type="InterPro" id="IPR023393">
    <property type="entry name" value="START-like_dom_sf"/>
</dbReference>
<accession>A0A941ID61</accession>
<keyword evidence="2" id="KW-1185">Reference proteome</keyword>
<proteinExistence type="predicted"/>